<protein>
    <recommendedName>
        <fullName evidence="3">Metallothionein</fullName>
    </recommendedName>
</protein>
<comment type="caution">
    <text evidence="1">The sequence shown here is derived from an EMBL/GenBank/DDBJ whole genome shotgun (WGS) entry which is preliminary data.</text>
</comment>
<dbReference type="Proteomes" id="UP001600888">
    <property type="component" value="Unassembled WGS sequence"/>
</dbReference>
<evidence type="ECO:0000313" key="2">
    <source>
        <dbReference type="Proteomes" id="UP001600888"/>
    </source>
</evidence>
<proteinExistence type="predicted"/>
<dbReference type="EMBL" id="JBAWTH010000072">
    <property type="protein sequence ID" value="KAL2279791.1"/>
    <property type="molecule type" value="Genomic_DNA"/>
</dbReference>
<evidence type="ECO:0008006" key="3">
    <source>
        <dbReference type="Google" id="ProtNLM"/>
    </source>
</evidence>
<accession>A0ABR4EBU5</accession>
<name>A0ABR4EBU5_9PEZI</name>
<sequence>MPSICPYPAGRLSLWPSASQTQLPTNPKITLNITYQRQPKPAKMCDKGACKCGPGCTCTPCPDHPK</sequence>
<reference evidence="1 2" key="1">
    <citation type="submission" date="2024-03" db="EMBL/GenBank/DDBJ databases">
        <title>A high-quality draft genome sequence of Diaporthe vaccinii, a causative agent of upright dieback and viscid rot disease in cranberry plants.</title>
        <authorList>
            <person name="Sarrasin M."/>
            <person name="Lang B.F."/>
            <person name="Burger G."/>
        </authorList>
    </citation>
    <scope>NUCLEOTIDE SEQUENCE [LARGE SCALE GENOMIC DNA]</scope>
    <source>
        <strain evidence="1 2">IS7</strain>
    </source>
</reference>
<organism evidence="1 2">
    <name type="scientific">Diaporthe vaccinii</name>
    <dbReference type="NCBI Taxonomy" id="105482"/>
    <lineage>
        <taxon>Eukaryota</taxon>
        <taxon>Fungi</taxon>
        <taxon>Dikarya</taxon>
        <taxon>Ascomycota</taxon>
        <taxon>Pezizomycotina</taxon>
        <taxon>Sordariomycetes</taxon>
        <taxon>Sordariomycetidae</taxon>
        <taxon>Diaporthales</taxon>
        <taxon>Diaporthaceae</taxon>
        <taxon>Diaporthe</taxon>
        <taxon>Diaporthe eres species complex</taxon>
    </lineage>
</organism>
<keyword evidence="2" id="KW-1185">Reference proteome</keyword>
<evidence type="ECO:0000313" key="1">
    <source>
        <dbReference type="EMBL" id="KAL2279791.1"/>
    </source>
</evidence>
<gene>
    <name evidence="1" type="ORF">FJTKL_13160</name>
</gene>